<reference evidence="4" key="1">
    <citation type="submission" date="2016-10" db="EMBL/GenBank/DDBJ databases">
        <authorList>
            <person name="Varghese N."/>
            <person name="Submissions S."/>
        </authorList>
    </citation>
    <scope>NUCLEOTIDE SEQUENCE [LARGE SCALE GENOMIC DNA]</scope>
    <source>
        <strain evidence="4">Z-7934</strain>
    </source>
</reference>
<dbReference type="PANTHER" id="PTHR42928:SF5">
    <property type="entry name" value="BLR1237 PROTEIN"/>
    <property type="match status" value="1"/>
</dbReference>
<dbReference type="PANTHER" id="PTHR42928">
    <property type="entry name" value="TRICARBOXYLATE-BINDING PROTEIN"/>
    <property type="match status" value="1"/>
</dbReference>
<dbReference type="Proteomes" id="UP000199287">
    <property type="component" value="Unassembled WGS sequence"/>
</dbReference>
<dbReference type="STRING" id="69895.SAMN05192551_10977"/>
<proteinExistence type="inferred from homology"/>
<name>A0A1I3GK89_9FIRM</name>
<dbReference type="PIRSF" id="PIRSF017082">
    <property type="entry name" value="YflP"/>
    <property type="match status" value="1"/>
</dbReference>
<dbReference type="EMBL" id="FOQA01000009">
    <property type="protein sequence ID" value="SFI23884.1"/>
    <property type="molecule type" value="Genomic_DNA"/>
</dbReference>
<dbReference type="OrthoDB" id="8881899at2"/>
<dbReference type="PROSITE" id="PS51257">
    <property type="entry name" value="PROKAR_LIPOPROTEIN"/>
    <property type="match status" value="1"/>
</dbReference>
<gene>
    <name evidence="3" type="ORF">SAMN05192551_10977</name>
</gene>
<dbReference type="AlphaFoldDB" id="A0A1I3GK89"/>
<evidence type="ECO:0000313" key="4">
    <source>
        <dbReference type="Proteomes" id="UP000199287"/>
    </source>
</evidence>
<feature type="signal peptide" evidence="2">
    <location>
        <begin position="1"/>
        <end position="21"/>
    </location>
</feature>
<keyword evidence="2" id="KW-0732">Signal</keyword>
<dbReference type="InterPro" id="IPR042100">
    <property type="entry name" value="Bug_dom1"/>
</dbReference>
<dbReference type="RefSeq" id="WP_093373278.1">
    <property type="nucleotide sequence ID" value="NZ_FOQA01000009.1"/>
</dbReference>
<dbReference type="CDD" id="cd07012">
    <property type="entry name" value="PBP2_Bug_TTT"/>
    <property type="match status" value="1"/>
</dbReference>
<accession>A0A1I3GK89</accession>
<dbReference type="Gene3D" id="3.40.190.10">
    <property type="entry name" value="Periplasmic binding protein-like II"/>
    <property type="match status" value="1"/>
</dbReference>
<keyword evidence="3" id="KW-0675">Receptor</keyword>
<evidence type="ECO:0000256" key="2">
    <source>
        <dbReference type="SAM" id="SignalP"/>
    </source>
</evidence>
<evidence type="ECO:0000256" key="1">
    <source>
        <dbReference type="ARBA" id="ARBA00006987"/>
    </source>
</evidence>
<protein>
    <submittedName>
        <fullName evidence="3">Tripartite-type tricarboxylate transporter, receptor component TctC</fullName>
    </submittedName>
</protein>
<comment type="similarity">
    <text evidence="1">Belongs to the UPF0065 (bug) family.</text>
</comment>
<dbReference type="Pfam" id="PF03401">
    <property type="entry name" value="TctC"/>
    <property type="match status" value="1"/>
</dbReference>
<feature type="chain" id="PRO_5038641388" evidence="2">
    <location>
        <begin position="22"/>
        <end position="323"/>
    </location>
</feature>
<dbReference type="InterPro" id="IPR005064">
    <property type="entry name" value="BUG"/>
</dbReference>
<sequence length="323" mass="34319">MKKKIVLLTVVALVVSLLTMGCNENGGDEGIYPSGNIEIIVPYSAGGGGDTVARILADALGNELNIQVNVINREGAGGELGIAEIAASEADGYTLGVFGYPDNFVLEHTRDTDFGFDDLEYLAAFDDMPMGIFAGPGSDFNTIDDVIAYGEENPGGITIGESGALGLLHVLAFSEHLGIETTPVNFEGGGELMNAILGAHVDLASTSSMSHDPIIDGGGHPIGFAAAERMDMFPDVPTFTELGYDLEMGVSRVLVVPAGVPEEVKVVLTEALDTIGNDPELKERFENAALPYRYLDHDSVNEVLQRSNQTLLPVIESNQQRFE</sequence>
<keyword evidence="4" id="KW-1185">Reference proteome</keyword>
<evidence type="ECO:0000313" key="3">
    <source>
        <dbReference type="EMBL" id="SFI23884.1"/>
    </source>
</evidence>
<dbReference type="Gene3D" id="3.40.190.150">
    <property type="entry name" value="Bordetella uptake gene, domain 1"/>
    <property type="match status" value="1"/>
</dbReference>
<organism evidence="3 4">
    <name type="scientific">Tindallia magadiensis</name>
    <dbReference type="NCBI Taxonomy" id="69895"/>
    <lineage>
        <taxon>Bacteria</taxon>
        <taxon>Bacillati</taxon>
        <taxon>Bacillota</taxon>
        <taxon>Clostridia</taxon>
        <taxon>Peptostreptococcales</taxon>
        <taxon>Tindalliaceae</taxon>
        <taxon>Tindallia</taxon>
    </lineage>
</organism>